<gene>
    <name evidence="3" type="ORF">ACCAA_570072</name>
</gene>
<dbReference type="AlphaFoldDB" id="A0A1A8XUS2"/>
<protein>
    <recommendedName>
        <fullName evidence="2">Ice-binding protein C-terminal domain-containing protein</fullName>
    </recommendedName>
</protein>
<sequence>MLSTSIQRVPTVLAACVALLGGASTVSASVISPTPTLPVLGVPYASATGVGCFPAAGVCVVPGTLTMTSLISSIFDSTGQDIKTTASYASTLTTLGGVPLGPVNLLGTLEEEILGRTSSTQLGIWGTELLALWLSGPVLGHTLTLTLDPAHASTGQSSIEALGAGVGGNDGFRIDSFFDVFVELTLDTTPQLMTTRGPLQLSVIPEPSTWLLLLTGFVGLGFGWQQRQQAAWQIKRSQDRML</sequence>
<feature type="signal peptide" evidence="1">
    <location>
        <begin position="1"/>
        <end position="28"/>
    </location>
</feature>
<evidence type="ECO:0000259" key="2">
    <source>
        <dbReference type="Pfam" id="PF07589"/>
    </source>
</evidence>
<organism evidence="3 4">
    <name type="scientific">Candidatus Accumulibacter aalborgensis</name>
    <dbReference type="NCBI Taxonomy" id="1860102"/>
    <lineage>
        <taxon>Bacteria</taxon>
        <taxon>Pseudomonadati</taxon>
        <taxon>Pseudomonadota</taxon>
        <taxon>Betaproteobacteria</taxon>
        <taxon>Candidatus Accumulibacter</taxon>
    </lineage>
</organism>
<dbReference type="EMBL" id="FLQX01000135">
    <property type="protein sequence ID" value="SBT08476.1"/>
    <property type="molecule type" value="Genomic_DNA"/>
</dbReference>
<feature type="chain" id="PRO_5008381769" description="Ice-binding protein C-terminal domain-containing protein" evidence="1">
    <location>
        <begin position="29"/>
        <end position="242"/>
    </location>
</feature>
<dbReference type="InterPro" id="IPR013424">
    <property type="entry name" value="Ice-binding_C"/>
</dbReference>
<evidence type="ECO:0000256" key="1">
    <source>
        <dbReference type="SAM" id="SignalP"/>
    </source>
</evidence>
<evidence type="ECO:0000313" key="3">
    <source>
        <dbReference type="EMBL" id="SBT08476.1"/>
    </source>
</evidence>
<feature type="domain" description="Ice-binding protein C-terminal" evidence="2">
    <location>
        <begin position="204"/>
        <end position="227"/>
    </location>
</feature>
<dbReference type="STRING" id="1860102.ACCAA_570072"/>
<keyword evidence="1" id="KW-0732">Signal</keyword>
<dbReference type="Proteomes" id="UP000199169">
    <property type="component" value="Unassembled WGS sequence"/>
</dbReference>
<evidence type="ECO:0000313" key="4">
    <source>
        <dbReference type="Proteomes" id="UP000199169"/>
    </source>
</evidence>
<accession>A0A1A8XUS2</accession>
<reference evidence="3 4" key="1">
    <citation type="submission" date="2016-06" db="EMBL/GenBank/DDBJ databases">
        <authorList>
            <person name="Kjaerup R.B."/>
            <person name="Dalgaard T.S."/>
            <person name="Juul-Madsen H.R."/>
        </authorList>
    </citation>
    <scope>NUCLEOTIDE SEQUENCE [LARGE SCALE GENOMIC DNA]</scope>
    <source>
        <strain evidence="3">3</strain>
    </source>
</reference>
<dbReference type="RefSeq" id="WP_186408292.1">
    <property type="nucleotide sequence ID" value="NZ_FLQX01000135.1"/>
</dbReference>
<dbReference type="Pfam" id="PF07589">
    <property type="entry name" value="PEP-CTERM"/>
    <property type="match status" value="1"/>
</dbReference>
<keyword evidence="4" id="KW-1185">Reference proteome</keyword>
<dbReference type="NCBIfam" id="TIGR02595">
    <property type="entry name" value="PEP_CTERM"/>
    <property type="match status" value="1"/>
</dbReference>
<name>A0A1A8XUS2_9PROT</name>
<proteinExistence type="predicted"/>